<feature type="region of interest" description="Disordered" evidence="1">
    <location>
        <begin position="651"/>
        <end position="689"/>
    </location>
</feature>
<dbReference type="VEuPathDB" id="FungiDB:UMAG_11754"/>
<dbReference type="RefSeq" id="XP_011390995.1">
    <property type="nucleotide sequence ID" value="XM_011392693.1"/>
</dbReference>
<organism evidence="3 4">
    <name type="scientific">Mycosarcoma maydis</name>
    <name type="common">Corn smut fungus</name>
    <name type="synonym">Ustilago maydis</name>
    <dbReference type="NCBI Taxonomy" id="5270"/>
    <lineage>
        <taxon>Eukaryota</taxon>
        <taxon>Fungi</taxon>
        <taxon>Dikarya</taxon>
        <taxon>Basidiomycota</taxon>
        <taxon>Ustilaginomycotina</taxon>
        <taxon>Ustilaginomycetes</taxon>
        <taxon>Ustilaginales</taxon>
        <taxon>Ustilaginaceae</taxon>
        <taxon>Mycosarcoma</taxon>
    </lineage>
</organism>
<feature type="transmembrane region" description="Helical" evidence="2">
    <location>
        <begin position="875"/>
        <end position="894"/>
    </location>
</feature>
<protein>
    <submittedName>
        <fullName evidence="3">Uncharacterized protein</fullName>
    </submittedName>
</protein>
<keyword evidence="2" id="KW-1133">Transmembrane helix</keyword>
<feature type="compositionally biased region" description="Basic and acidic residues" evidence="1">
    <location>
        <begin position="651"/>
        <end position="660"/>
    </location>
</feature>
<feature type="region of interest" description="Disordered" evidence="1">
    <location>
        <begin position="528"/>
        <end position="593"/>
    </location>
</feature>
<feature type="compositionally biased region" description="Basic and acidic residues" evidence="1">
    <location>
        <begin position="768"/>
        <end position="780"/>
    </location>
</feature>
<reference evidence="3 4" key="1">
    <citation type="journal article" date="2006" name="Nature">
        <title>Insights from the genome of the biotrophic fungal plant pathogen Ustilago maydis.</title>
        <authorList>
            <person name="Kamper J."/>
            <person name="Kahmann R."/>
            <person name="Bolker M."/>
            <person name="Ma L.J."/>
            <person name="Brefort T."/>
            <person name="Saville B.J."/>
            <person name="Banuett F."/>
            <person name="Kronstad J.W."/>
            <person name="Gold S.E."/>
            <person name="Muller O."/>
            <person name="Perlin M.H."/>
            <person name="Wosten H.A."/>
            <person name="de Vries R."/>
            <person name="Ruiz-Herrera J."/>
            <person name="Reynaga-Pena C.G."/>
            <person name="Snetselaar K."/>
            <person name="McCann M."/>
            <person name="Perez-Martin J."/>
            <person name="Feldbrugge M."/>
            <person name="Basse C.W."/>
            <person name="Steinberg G."/>
            <person name="Ibeas J.I."/>
            <person name="Holloman W."/>
            <person name="Guzman P."/>
            <person name="Farman M."/>
            <person name="Stajich J.E."/>
            <person name="Sentandreu R."/>
            <person name="Gonzalez-Prieto J.M."/>
            <person name="Kennell J.C."/>
            <person name="Molina L."/>
            <person name="Schirawski J."/>
            <person name="Mendoza-Mendoza A."/>
            <person name="Greilinger D."/>
            <person name="Munch K."/>
            <person name="Rossel N."/>
            <person name="Scherer M."/>
            <person name="Vranes M."/>
            <person name="Ladendorf O."/>
            <person name="Vincon V."/>
            <person name="Fuchs U."/>
            <person name="Sandrock B."/>
            <person name="Meng S."/>
            <person name="Ho E.C."/>
            <person name="Cahill M.J."/>
            <person name="Boyce K.J."/>
            <person name="Klose J."/>
            <person name="Klosterman S.J."/>
            <person name="Deelstra H.J."/>
            <person name="Ortiz-Castellanos L."/>
            <person name="Li W."/>
            <person name="Sanchez-Alonso P."/>
            <person name="Schreier P.H."/>
            <person name="Hauser-Hahn I."/>
            <person name="Vaupel M."/>
            <person name="Koopmann E."/>
            <person name="Friedrich G."/>
            <person name="Voss H."/>
            <person name="Schluter T."/>
            <person name="Margolis J."/>
            <person name="Platt D."/>
            <person name="Swimmer C."/>
            <person name="Gnirke A."/>
            <person name="Chen F."/>
            <person name="Vysotskaia V."/>
            <person name="Mannhaupt G."/>
            <person name="Guldener U."/>
            <person name="Munsterkotter M."/>
            <person name="Haase D."/>
            <person name="Oesterheld M."/>
            <person name="Mewes H.W."/>
            <person name="Mauceli E.W."/>
            <person name="DeCaprio D."/>
            <person name="Wade C.M."/>
            <person name="Butler J."/>
            <person name="Young S."/>
            <person name="Jaffe D.B."/>
            <person name="Calvo S."/>
            <person name="Nusbaum C."/>
            <person name="Galagan J."/>
            <person name="Birren B.W."/>
        </authorList>
    </citation>
    <scope>NUCLEOTIDE SEQUENCE [LARGE SCALE GENOMIC DNA]</scope>
    <source>
        <strain evidence="4">DSM 14603 / FGSC 9021 / UM521</strain>
    </source>
</reference>
<feature type="non-terminal residue" evidence="3">
    <location>
        <position position="1"/>
    </location>
</feature>
<feature type="compositionally biased region" description="Basic and acidic residues" evidence="1">
    <location>
        <begin position="123"/>
        <end position="135"/>
    </location>
</feature>
<evidence type="ECO:0000256" key="2">
    <source>
        <dbReference type="SAM" id="Phobius"/>
    </source>
</evidence>
<feature type="transmembrane region" description="Helical" evidence="2">
    <location>
        <begin position="900"/>
        <end position="925"/>
    </location>
</feature>
<feature type="compositionally biased region" description="Polar residues" evidence="1">
    <location>
        <begin position="226"/>
        <end position="247"/>
    </location>
</feature>
<feature type="compositionally biased region" description="Low complexity" evidence="1">
    <location>
        <begin position="166"/>
        <end position="186"/>
    </location>
</feature>
<sequence>PEAQQRCHVGQQCHFQQSILPALSSQAVIQSERIGIISRPSSVSYRRSPSWTGAFSDAQQTANFAYGLDQSPPVWTRGLILRNRPNGDHQALHAEIGSHANSWPSMEHYLHAAQRQQDYQGDQGRRWSMDAVRRPDYKRKRSSVPDGRLSWDHSESGLGSAPLAYRRPGGSQSSLSRSRSTEVLSRGPLTPGSTSRRSPAETARSISSRSNPPGFRSEWSFANSYVNSPAQEPSTLPASPQSRSRPLSASIPRDSILCSPLTQPQAWYASHPALFEEDDAAYRSNTPATVRPVSGALQPIMERASMDQDTSLADSSVFFYDRFRFSGVSISSEPITSHPKGSPPPIARVDPLTWPRYTDVSSHGNPTAGFKPKELIITRSPSFVASKEHRTLSRSSSVPLLSLVPAQPEERIQRERQARADLELARPQSSDRAYLASTRSFYQGAVPAQQSSEGSTLAFDSSEKKRDSTRIDETTEIVGDSAKSIPVPSSSELRHHRSVPAEIHIFRPSNLAALPVEEEEYGLVSRFARGSPSLSPPESDPTTSTLPQTYTSTVPAPPKHFKSSAEVEADQSLGSSSLSAPRSTASAATRSSETIHLVQWQVATTDSGGMRESEEIFRPLGLAHTLWGASSETGLIMGALASTAVAEEAKSRRSTLERMPETPLKGPASGMEWNKRPESDVGNGTVRAPATGDRIGLGITLPMPSIGQEASYVGYPAIQPSELSIQRKYYSDQQVDRTKTGTIPSQQFEKASLPSGMDRSVLELELEHGSIDGQNRRRAGEGTPFHDGTRSSSLRRHHQQGSGVRAVHVRHSTPRLDTIADHPARHYANDPTVDGLATPSPKPESVGVAGRADVEVTHRDTSGSANGCRVGKLHLCFLGTPLAIFLIIYQALFFTFEAPYLWIAISPALPLIAAALFVLLDALMIHVHLVRALPIQMLLCLLTLTILLSYCIGMSVLMIAKLADSPDRGVSAPGIHFDRGRSSASGKDAVQETLRDMPMPLLLAVIGILATIIGAVGGIWLWWTSLHRRQRDV</sequence>
<evidence type="ECO:0000313" key="3">
    <source>
        <dbReference type="EMBL" id="KIS67425.1"/>
    </source>
</evidence>
<evidence type="ECO:0000313" key="4">
    <source>
        <dbReference type="Proteomes" id="UP000000561"/>
    </source>
</evidence>
<dbReference type="OrthoDB" id="2551367at2759"/>
<feature type="compositionally biased region" description="Basic and acidic residues" evidence="1">
    <location>
        <begin position="461"/>
        <end position="473"/>
    </location>
</feature>
<dbReference type="KEGG" id="uma:UMAG_11754"/>
<feature type="region of interest" description="Disordered" evidence="1">
    <location>
        <begin position="445"/>
        <end position="493"/>
    </location>
</feature>
<feature type="compositionally biased region" description="Low complexity" evidence="1">
    <location>
        <begin position="541"/>
        <end position="553"/>
    </location>
</feature>
<proteinExistence type="predicted"/>
<feature type="compositionally biased region" description="Polar residues" evidence="1">
    <location>
        <begin position="448"/>
        <end position="459"/>
    </location>
</feature>
<evidence type="ECO:0000256" key="1">
    <source>
        <dbReference type="SAM" id="MobiDB-lite"/>
    </source>
</evidence>
<keyword evidence="2" id="KW-0812">Transmembrane</keyword>
<feature type="transmembrane region" description="Helical" evidence="2">
    <location>
        <begin position="937"/>
        <end position="960"/>
    </location>
</feature>
<feature type="region of interest" description="Disordered" evidence="1">
    <location>
        <begin position="768"/>
        <end position="807"/>
    </location>
</feature>
<gene>
    <name evidence="3" type="ORF">UMAG_11754</name>
</gene>
<accession>A0A0D1DY23</accession>
<dbReference type="AlphaFoldDB" id="A0A0D1DY23"/>
<feature type="region of interest" description="Disordered" evidence="1">
    <location>
        <begin position="113"/>
        <end position="214"/>
    </location>
</feature>
<dbReference type="GeneID" id="23567603"/>
<feature type="transmembrane region" description="Helical" evidence="2">
    <location>
        <begin position="1001"/>
        <end position="1023"/>
    </location>
</feature>
<dbReference type="InParanoid" id="A0A0D1DY23"/>
<feature type="compositionally biased region" description="Low complexity" evidence="1">
    <location>
        <begin position="572"/>
        <end position="592"/>
    </location>
</feature>
<dbReference type="Proteomes" id="UP000000561">
    <property type="component" value="Chromosome 13"/>
</dbReference>
<name>A0A0D1DY23_MYCMD</name>
<feature type="region of interest" description="Disordered" evidence="1">
    <location>
        <begin position="226"/>
        <end position="249"/>
    </location>
</feature>
<keyword evidence="2" id="KW-0472">Membrane</keyword>
<keyword evidence="4" id="KW-1185">Reference proteome</keyword>
<dbReference type="EMBL" id="CM003152">
    <property type="protein sequence ID" value="KIS67425.1"/>
    <property type="molecule type" value="Genomic_DNA"/>
</dbReference>